<name>A0A5B7JJ55_PORTR</name>
<keyword evidence="2" id="KW-1185">Reference proteome</keyword>
<evidence type="ECO:0000313" key="2">
    <source>
        <dbReference type="Proteomes" id="UP000324222"/>
    </source>
</evidence>
<evidence type="ECO:0000313" key="1">
    <source>
        <dbReference type="EMBL" id="MPC94829.1"/>
    </source>
</evidence>
<dbReference type="Proteomes" id="UP000324222">
    <property type="component" value="Unassembled WGS sequence"/>
</dbReference>
<accession>A0A5B7JJ55</accession>
<dbReference type="AlphaFoldDB" id="A0A5B7JJ55"/>
<reference evidence="1 2" key="1">
    <citation type="submission" date="2019-05" db="EMBL/GenBank/DDBJ databases">
        <title>Another draft genome of Portunus trituberculatus and its Hox gene families provides insights of decapod evolution.</title>
        <authorList>
            <person name="Jeong J.-H."/>
            <person name="Song I."/>
            <person name="Kim S."/>
            <person name="Choi T."/>
            <person name="Kim D."/>
            <person name="Ryu S."/>
            <person name="Kim W."/>
        </authorList>
    </citation>
    <scope>NUCLEOTIDE SEQUENCE [LARGE SCALE GENOMIC DNA]</scope>
    <source>
        <tissue evidence="1">Muscle</tissue>
    </source>
</reference>
<dbReference type="EMBL" id="VSRR010100001">
    <property type="protein sequence ID" value="MPC94829.1"/>
    <property type="molecule type" value="Genomic_DNA"/>
</dbReference>
<comment type="caution">
    <text evidence="1">The sequence shown here is derived from an EMBL/GenBank/DDBJ whole genome shotgun (WGS) entry which is preliminary data.</text>
</comment>
<protein>
    <submittedName>
        <fullName evidence="1">Uncharacterized protein</fullName>
    </submittedName>
</protein>
<sequence>MVKTESGELEETGGRLGYIGRSALHPLFFVVWMDILSREIRAMEPREVLFVYNQVIVVGGWKAGGYTGYKTDGEA</sequence>
<proteinExistence type="predicted"/>
<gene>
    <name evidence="1" type="ORF">E2C01_090015</name>
</gene>
<organism evidence="1 2">
    <name type="scientific">Portunus trituberculatus</name>
    <name type="common">Swimming crab</name>
    <name type="synonym">Neptunus trituberculatus</name>
    <dbReference type="NCBI Taxonomy" id="210409"/>
    <lineage>
        <taxon>Eukaryota</taxon>
        <taxon>Metazoa</taxon>
        <taxon>Ecdysozoa</taxon>
        <taxon>Arthropoda</taxon>
        <taxon>Crustacea</taxon>
        <taxon>Multicrustacea</taxon>
        <taxon>Malacostraca</taxon>
        <taxon>Eumalacostraca</taxon>
        <taxon>Eucarida</taxon>
        <taxon>Decapoda</taxon>
        <taxon>Pleocyemata</taxon>
        <taxon>Brachyura</taxon>
        <taxon>Eubrachyura</taxon>
        <taxon>Portunoidea</taxon>
        <taxon>Portunidae</taxon>
        <taxon>Portuninae</taxon>
        <taxon>Portunus</taxon>
    </lineage>
</organism>